<evidence type="ECO:0000313" key="3">
    <source>
        <dbReference type="Proteomes" id="UP001499915"/>
    </source>
</evidence>
<dbReference type="RefSeq" id="WP_343805560.1">
    <property type="nucleotide sequence ID" value="NZ_BAAAET010000002.1"/>
</dbReference>
<organism evidence="2 3">
    <name type="scientific">Marinobacterium maritimum</name>
    <dbReference type="NCBI Taxonomy" id="500162"/>
    <lineage>
        <taxon>Bacteria</taxon>
        <taxon>Pseudomonadati</taxon>
        <taxon>Pseudomonadota</taxon>
        <taxon>Gammaproteobacteria</taxon>
        <taxon>Oceanospirillales</taxon>
        <taxon>Oceanospirillaceae</taxon>
        <taxon>Marinobacterium</taxon>
    </lineage>
</organism>
<evidence type="ECO:0000256" key="1">
    <source>
        <dbReference type="SAM" id="SignalP"/>
    </source>
</evidence>
<name>A0ABP3TC85_9GAMM</name>
<protein>
    <recommendedName>
        <fullName evidence="4">DUF1318 domain-containing protein</fullName>
    </recommendedName>
</protein>
<feature type="signal peptide" evidence="1">
    <location>
        <begin position="1"/>
        <end position="24"/>
    </location>
</feature>
<reference evidence="3" key="1">
    <citation type="journal article" date="2019" name="Int. J. Syst. Evol. Microbiol.">
        <title>The Global Catalogue of Microorganisms (GCM) 10K type strain sequencing project: providing services to taxonomists for standard genome sequencing and annotation.</title>
        <authorList>
            <consortium name="The Broad Institute Genomics Platform"/>
            <consortium name="The Broad Institute Genome Sequencing Center for Infectious Disease"/>
            <person name="Wu L."/>
            <person name="Ma J."/>
        </authorList>
    </citation>
    <scope>NUCLEOTIDE SEQUENCE [LARGE SCALE GENOMIC DNA]</scope>
    <source>
        <strain evidence="3">JCM 15134</strain>
    </source>
</reference>
<dbReference type="Pfam" id="PF07027">
    <property type="entry name" value="DUF1318"/>
    <property type="match status" value="1"/>
</dbReference>
<keyword evidence="1" id="KW-0732">Signal</keyword>
<evidence type="ECO:0008006" key="4">
    <source>
        <dbReference type="Google" id="ProtNLM"/>
    </source>
</evidence>
<dbReference type="EMBL" id="BAAAET010000002">
    <property type="protein sequence ID" value="GAA0693183.1"/>
    <property type="molecule type" value="Genomic_DNA"/>
</dbReference>
<gene>
    <name evidence="2" type="ORF">GCM10009104_20590</name>
</gene>
<evidence type="ECO:0000313" key="2">
    <source>
        <dbReference type="EMBL" id="GAA0693183.1"/>
    </source>
</evidence>
<feature type="chain" id="PRO_5045941854" description="DUF1318 domain-containing protein" evidence="1">
    <location>
        <begin position="25"/>
        <end position="112"/>
    </location>
</feature>
<keyword evidence="3" id="KW-1185">Reference proteome</keyword>
<dbReference type="Proteomes" id="UP001499915">
    <property type="component" value="Unassembled WGS sequence"/>
</dbReference>
<sequence length="112" mass="12331">MTFKTYRTLAATLLALLLSLPAYAISLDDAKAQGLVGERSTGYLGIVTTSPSADVKQLVQQVNSKRRALYQQKAGKAGVSLEIMELRTGERLQQMTPAGEYIQDDNGRWVRK</sequence>
<comment type="caution">
    <text evidence="2">The sequence shown here is derived from an EMBL/GenBank/DDBJ whole genome shotgun (WGS) entry which is preliminary data.</text>
</comment>
<accession>A0ABP3TC85</accession>
<dbReference type="InterPro" id="IPR008309">
    <property type="entry name" value="YdbL"/>
</dbReference>
<proteinExistence type="predicted"/>
<dbReference type="PIRSF" id="PIRSF025560">
    <property type="entry name" value="UCP025560"/>
    <property type="match status" value="1"/>
</dbReference>